<protein>
    <submittedName>
        <fullName evidence="3">Uncharacterized protein</fullName>
    </submittedName>
</protein>
<dbReference type="Proteomes" id="UP000237246">
    <property type="component" value="Unassembled WGS sequence"/>
</dbReference>
<dbReference type="EMBL" id="PPHD01081150">
    <property type="protein sequence ID" value="POI20587.1"/>
    <property type="molecule type" value="Genomic_DNA"/>
</dbReference>
<dbReference type="AlphaFoldDB" id="A0A2P4S909"/>
<evidence type="ECO:0000256" key="2">
    <source>
        <dbReference type="SAM" id="SignalP"/>
    </source>
</evidence>
<feature type="compositionally biased region" description="Basic and acidic residues" evidence="1">
    <location>
        <begin position="24"/>
        <end position="33"/>
    </location>
</feature>
<gene>
    <name evidence="3" type="ORF">CIB84_015666</name>
</gene>
<evidence type="ECO:0000313" key="3">
    <source>
        <dbReference type="EMBL" id="POI20587.1"/>
    </source>
</evidence>
<evidence type="ECO:0000256" key="1">
    <source>
        <dbReference type="SAM" id="MobiDB-lite"/>
    </source>
</evidence>
<keyword evidence="2" id="KW-0732">Signal</keyword>
<proteinExistence type="predicted"/>
<evidence type="ECO:0000313" key="4">
    <source>
        <dbReference type="Proteomes" id="UP000237246"/>
    </source>
</evidence>
<name>A0A2P4S909_BAMTH</name>
<reference evidence="3 4" key="1">
    <citation type="submission" date="2018-01" db="EMBL/GenBank/DDBJ databases">
        <title>Comparison of the Chinese Bamboo Partridge and Red Junglefowl genome sequences highlights the importance of demography in genome evolution.</title>
        <authorList>
            <person name="Tiley G.P."/>
            <person name="Kimball R.T."/>
            <person name="Braun E.L."/>
            <person name="Burleigh J.G."/>
        </authorList>
    </citation>
    <scope>NUCLEOTIDE SEQUENCE [LARGE SCALE GENOMIC DNA]</scope>
    <source>
        <strain evidence="3">RTK389</strain>
        <tissue evidence="3">Blood</tissue>
    </source>
</reference>
<feature type="chain" id="PRO_5015114418" evidence="2">
    <location>
        <begin position="19"/>
        <end position="175"/>
    </location>
</feature>
<feature type="compositionally biased region" description="Low complexity" evidence="1">
    <location>
        <begin position="39"/>
        <end position="65"/>
    </location>
</feature>
<comment type="caution">
    <text evidence="3">The sequence shown here is derived from an EMBL/GenBank/DDBJ whole genome shotgun (WGS) entry which is preliminary data.</text>
</comment>
<feature type="region of interest" description="Disordered" evidence="1">
    <location>
        <begin position="21"/>
        <end position="65"/>
    </location>
</feature>
<keyword evidence="4" id="KW-1185">Reference proteome</keyword>
<organism evidence="3 4">
    <name type="scientific">Bambusicola thoracicus</name>
    <name type="common">Chinese bamboo-partridge</name>
    <name type="synonym">Perdix thoracica</name>
    <dbReference type="NCBI Taxonomy" id="9083"/>
    <lineage>
        <taxon>Eukaryota</taxon>
        <taxon>Metazoa</taxon>
        <taxon>Chordata</taxon>
        <taxon>Craniata</taxon>
        <taxon>Vertebrata</taxon>
        <taxon>Euteleostomi</taxon>
        <taxon>Archelosauria</taxon>
        <taxon>Archosauria</taxon>
        <taxon>Dinosauria</taxon>
        <taxon>Saurischia</taxon>
        <taxon>Theropoda</taxon>
        <taxon>Coelurosauria</taxon>
        <taxon>Aves</taxon>
        <taxon>Neognathae</taxon>
        <taxon>Galloanserae</taxon>
        <taxon>Galliformes</taxon>
        <taxon>Phasianidae</taxon>
        <taxon>Perdicinae</taxon>
        <taxon>Bambusicola</taxon>
    </lineage>
</organism>
<accession>A0A2P4S909</accession>
<sequence>MVLLPLWVVAAALLGARAAAGRQVSERESERPARRLRRSPALPSRPRGPAASAGKAAEPRSSPAGCSAAPAPRWWLLTSACRPVSAPWQSGEGAVRSVLLGAQRSVTRTDLGTFLWAGDSCFLGVPINRRGRSESGFRSSSIYIKLIKGSLSLLPDTAVCSAEEKCQPWKPKAEM</sequence>
<feature type="signal peptide" evidence="2">
    <location>
        <begin position="1"/>
        <end position="18"/>
    </location>
</feature>